<sequence length="217" mass="23942">MLNPNVSSEKGDLTSNLRLFFDSFIKENLDDMLPCKVVAHDRTTNRVDLQPLIMLKATDGSKINRQIIKNIPVFRLGGGGFFISVPIKFGDFGWIKANDRDISLMFQSGGKTDIPNTKRLHSFNDGLFFPDTLKNWVINGKNANALVISSLDGSTCIAVDNGRVEIDTQDLIINATNIQFNSSTFRHNDKNVGDTHNHLQNDGNDLGGGVNTNPPNP</sequence>
<proteinExistence type="predicted"/>
<name>A0AA96L4H6_9BACT</name>
<dbReference type="Gene3D" id="2.40.50.230">
    <property type="entry name" value="Gp5 N-terminal domain"/>
    <property type="match status" value="1"/>
</dbReference>
<evidence type="ECO:0000313" key="6">
    <source>
        <dbReference type="EMBL" id="WNP39465.1"/>
    </source>
</evidence>
<evidence type="ECO:0000313" key="4">
    <source>
        <dbReference type="EMBL" id="WNL31223.1"/>
    </source>
</evidence>
<protein>
    <submittedName>
        <fullName evidence="6">Gp138 family membrane-puncturing spike protein</fullName>
    </submittedName>
</protein>
<dbReference type="AlphaFoldDB" id="A0AA96L4H6"/>
<dbReference type="InterPro" id="IPR037026">
    <property type="entry name" value="Vgr_OB-fold_dom_sf"/>
</dbReference>
<evidence type="ECO:0000259" key="2">
    <source>
        <dbReference type="Pfam" id="PF18352"/>
    </source>
</evidence>
<dbReference type="Pfam" id="PF18352">
    <property type="entry name" value="Gp138_N"/>
    <property type="match status" value="1"/>
</dbReference>
<evidence type="ECO:0000256" key="1">
    <source>
        <dbReference type="SAM" id="MobiDB-lite"/>
    </source>
</evidence>
<gene>
    <name evidence="5" type="ORF">RJG58_06945</name>
    <name evidence="6" type="ORF">RMP69_06945</name>
    <name evidence="3" type="ORF">RMQ65_01150</name>
    <name evidence="4" type="ORF">RMQ67_06945</name>
</gene>
<feature type="region of interest" description="Disordered" evidence="1">
    <location>
        <begin position="187"/>
        <end position="217"/>
    </location>
</feature>
<dbReference type="EMBL" id="CP134855">
    <property type="protein sequence ID" value="WNL31223.1"/>
    <property type="molecule type" value="Genomic_DNA"/>
</dbReference>
<accession>A0AA96L4H6</accession>
<organism evidence="6">
    <name type="scientific">Arcobacter sp. AZ-2023</name>
    <dbReference type="NCBI Taxonomy" id="3074453"/>
    <lineage>
        <taxon>Bacteria</taxon>
        <taxon>Pseudomonadati</taxon>
        <taxon>Campylobacterota</taxon>
        <taxon>Epsilonproteobacteria</taxon>
        <taxon>Campylobacterales</taxon>
        <taxon>Arcobacteraceae</taxon>
        <taxon>Arcobacter</taxon>
    </lineage>
</organism>
<evidence type="ECO:0000313" key="3">
    <source>
        <dbReference type="EMBL" id="WNL27982.1"/>
    </source>
</evidence>
<dbReference type="EMBL" id="CP135130">
    <property type="protein sequence ID" value="WNP37373.1"/>
    <property type="molecule type" value="Genomic_DNA"/>
</dbReference>
<dbReference type="InterPro" id="IPR041599">
    <property type="entry name" value="Gp138_N"/>
</dbReference>
<dbReference type="EMBL" id="CP134853">
    <property type="protein sequence ID" value="WNL27982.1"/>
    <property type="molecule type" value="Genomic_DNA"/>
</dbReference>
<feature type="compositionally biased region" description="Basic and acidic residues" evidence="1">
    <location>
        <begin position="187"/>
        <end position="199"/>
    </location>
</feature>
<reference evidence="6" key="1">
    <citation type="submission" date="2023-09" db="EMBL/GenBank/DDBJ databases">
        <title>Arcobacter tbilisiensis sp. nov. isolated from chicken meat in Tbilisi, Georgia.</title>
        <authorList>
            <person name="Matthias R."/>
            <person name="Zautner A.E."/>
        </authorList>
    </citation>
    <scope>NUCLEOTIDE SEQUENCE</scope>
    <source>
        <strain evidence="5">LEO 101</strain>
        <strain evidence="3">LEO 49</strain>
        <strain evidence="6">LEO 50</strain>
        <strain evidence="4">LEO 53</strain>
    </source>
</reference>
<dbReference type="EMBL" id="CP135131">
    <property type="protein sequence ID" value="WNP39465.1"/>
    <property type="molecule type" value="Genomic_DNA"/>
</dbReference>
<evidence type="ECO:0000313" key="5">
    <source>
        <dbReference type="EMBL" id="WNP37373.1"/>
    </source>
</evidence>
<feature type="domain" description="Phage protein Gp138 N-terminal" evidence="2">
    <location>
        <begin position="33"/>
        <end position="130"/>
    </location>
</feature>